<dbReference type="EMBL" id="MIGZ01000143">
    <property type="protein sequence ID" value="ODQ86496.1"/>
    <property type="molecule type" value="Genomic_DNA"/>
</dbReference>
<protein>
    <submittedName>
        <fullName evidence="2">Uncharacterized protein</fullName>
    </submittedName>
</protein>
<dbReference type="RefSeq" id="WP_069406955.1">
    <property type="nucleotide sequence ID" value="NZ_MIGZ01000143.1"/>
</dbReference>
<evidence type="ECO:0000313" key="3">
    <source>
        <dbReference type="Proteomes" id="UP000094243"/>
    </source>
</evidence>
<gene>
    <name evidence="2" type="ORF">BHQ17_20540</name>
</gene>
<keyword evidence="3" id="KW-1185">Reference proteome</keyword>
<dbReference type="AlphaFoldDB" id="A0A1E3R985"/>
<name>A0A1E3R985_9MYCO</name>
<reference evidence="3" key="1">
    <citation type="submission" date="2016-09" db="EMBL/GenBank/DDBJ databases">
        <authorList>
            <person name="Greninger A.L."/>
            <person name="Jerome K.R."/>
            <person name="Mcnair B."/>
            <person name="Wallis C."/>
            <person name="Fang F."/>
        </authorList>
    </citation>
    <scope>NUCLEOTIDE SEQUENCE [LARGE SCALE GENOMIC DNA]</scope>
    <source>
        <strain evidence="3">M7</strain>
    </source>
</reference>
<keyword evidence="1" id="KW-0812">Transmembrane</keyword>
<sequence length="96" mass="10057">MTSNVPEPIDESGRPVVLEPTPPGMWRALLGLAVAVLAPLFGFLVGGMFGAGTIGDTVDPMFLSLFTGIVIGGIGLLVAFAGGARWWRHLHEQDGI</sequence>
<dbReference type="Proteomes" id="UP000094243">
    <property type="component" value="Unassembled WGS sequence"/>
</dbReference>
<organism evidence="2 3">
    <name type="scientific">Mycolicibacterium holsaticum</name>
    <dbReference type="NCBI Taxonomy" id="152142"/>
    <lineage>
        <taxon>Bacteria</taxon>
        <taxon>Bacillati</taxon>
        <taxon>Actinomycetota</taxon>
        <taxon>Actinomycetes</taxon>
        <taxon>Mycobacteriales</taxon>
        <taxon>Mycobacteriaceae</taxon>
        <taxon>Mycolicibacterium</taxon>
    </lineage>
</organism>
<evidence type="ECO:0000256" key="1">
    <source>
        <dbReference type="SAM" id="Phobius"/>
    </source>
</evidence>
<feature type="transmembrane region" description="Helical" evidence="1">
    <location>
        <begin position="28"/>
        <end position="49"/>
    </location>
</feature>
<comment type="caution">
    <text evidence="2">The sequence shown here is derived from an EMBL/GenBank/DDBJ whole genome shotgun (WGS) entry which is preliminary data.</text>
</comment>
<keyword evidence="1" id="KW-1133">Transmembrane helix</keyword>
<evidence type="ECO:0000313" key="2">
    <source>
        <dbReference type="EMBL" id="ODQ86496.1"/>
    </source>
</evidence>
<keyword evidence="1" id="KW-0472">Membrane</keyword>
<proteinExistence type="predicted"/>
<accession>A0A1E3R985</accession>
<feature type="transmembrane region" description="Helical" evidence="1">
    <location>
        <begin position="61"/>
        <end position="81"/>
    </location>
</feature>